<reference evidence="2 3" key="1">
    <citation type="submission" date="2016-06" db="EMBL/GenBank/DDBJ databases">
        <title>Living apart together: crosstalk between the core and supernumerary genomes in a fungal plant pathogen.</title>
        <authorList>
            <person name="Vanheule A."/>
            <person name="Audenaert K."/>
            <person name="Warris S."/>
            <person name="Van De Geest H."/>
            <person name="Schijlen E."/>
            <person name="Hofte M."/>
            <person name="De Saeger S."/>
            <person name="Haesaert G."/>
            <person name="Waalwijk C."/>
            <person name="Van Der Lee T."/>
        </authorList>
    </citation>
    <scope>NUCLEOTIDE SEQUENCE [LARGE SCALE GENOMIC DNA]</scope>
    <source>
        <strain evidence="2 3">2516</strain>
    </source>
</reference>
<dbReference type="OrthoDB" id="5099925at2759"/>
<feature type="compositionally biased region" description="Basic and acidic residues" evidence="1">
    <location>
        <begin position="78"/>
        <end position="105"/>
    </location>
</feature>
<evidence type="ECO:0000256" key="1">
    <source>
        <dbReference type="SAM" id="MobiDB-lite"/>
    </source>
</evidence>
<comment type="caution">
    <text evidence="2">The sequence shown here is derived from an EMBL/GenBank/DDBJ whole genome shotgun (WGS) entry which is preliminary data.</text>
</comment>
<feature type="compositionally biased region" description="Low complexity" evidence="1">
    <location>
        <begin position="10"/>
        <end position="20"/>
    </location>
</feature>
<sequence length="105" mass="11259">MSDKNKDIDNASSKSSDASKQPSQVDPSGSTTQNPQLQSNVQPATNGTNTTQTAVGQIGNLPIKPDEGPWNPHTQGRALKESDTPIDPTDERYLHISDDEGNESK</sequence>
<proteinExistence type="predicted"/>
<organism evidence="2 3">
    <name type="scientific">Fusarium poae</name>
    <dbReference type="NCBI Taxonomy" id="36050"/>
    <lineage>
        <taxon>Eukaryota</taxon>
        <taxon>Fungi</taxon>
        <taxon>Dikarya</taxon>
        <taxon>Ascomycota</taxon>
        <taxon>Pezizomycotina</taxon>
        <taxon>Sordariomycetes</taxon>
        <taxon>Hypocreomycetidae</taxon>
        <taxon>Hypocreales</taxon>
        <taxon>Nectriaceae</taxon>
        <taxon>Fusarium</taxon>
    </lineage>
</organism>
<evidence type="ECO:0000313" key="3">
    <source>
        <dbReference type="Proteomes" id="UP000091967"/>
    </source>
</evidence>
<feature type="compositionally biased region" description="Polar residues" evidence="1">
    <location>
        <begin position="21"/>
        <end position="55"/>
    </location>
</feature>
<accession>A0A1B8AFU3</accession>
<dbReference type="AlphaFoldDB" id="A0A1B8AFU3"/>
<evidence type="ECO:0000313" key="2">
    <source>
        <dbReference type="EMBL" id="OBS19359.1"/>
    </source>
</evidence>
<dbReference type="OMA" id="PHTQGRA"/>
<feature type="region of interest" description="Disordered" evidence="1">
    <location>
        <begin position="1"/>
        <end position="105"/>
    </location>
</feature>
<dbReference type="EMBL" id="LYXU01000004">
    <property type="protein sequence ID" value="OBS19359.1"/>
    <property type="molecule type" value="Genomic_DNA"/>
</dbReference>
<protein>
    <submittedName>
        <fullName evidence="2">Uncharacterized protein</fullName>
    </submittedName>
</protein>
<keyword evidence="3" id="KW-1185">Reference proteome</keyword>
<gene>
    <name evidence="2" type="ORF">FPOA_11084</name>
</gene>
<dbReference type="Proteomes" id="UP000091967">
    <property type="component" value="Unassembled WGS sequence"/>
</dbReference>
<name>A0A1B8AFU3_FUSPO</name>